<comment type="caution">
    <text evidence="2">The sequence shown here is derived from an EMBL/GenBank/DDBJ whole genome shotgun (WGS) entry which is preliminary data.</text>
</comment>
<dbReference type="InterPro" id="IPR050508">
    <property type="entry name" value="Methyltransf_Superfamily"/>
</dbReference>
<dbReference type="Gene3D" id="3.40.50.150">
    <property type="entry name" value="Vaccinia Virus protein VP39"/>
    <property type="match status" value="1"/>
</dbReference>
<evidence type="ECO:0000259" key="1">
    <source>
        <dbReference type="Pfam" id="PF08241"/>
    </source>
</evidence>
<dbReference type="RefSeq" id="WP_164337226.1">
    <property type="nucleotide sequence ID" value="NZ_JAAGMD010000842.1"/>
</dbReference>
<keyword evidence="2" id="KW-0808">Transferase</keyword>
<reference evidence="2" key="1">
    <citation type="submission" date="2020-01" db="EMBL/GenBank/DDBJ databases">
        <title>Insect and environment-associated Actinomycetes.</title>
        <authorList>
            <person name="Currrie C."/>
            <person name="Chevrette M."/>
            <person name="Carlson C."/>
            <person name="Stubbendieck R."/>
            <person name="Wendt-Pienkowski E."/>
        </authorList>
    </citation>
    <scope>NUCLEOTIDE SEQUENCE</scope>
    <source>
        <strain evidence="2">SID14436</strain>
    </source>
</reference>
<dbReference type="PANTHER" id="PTHR42912">
    <property type="entry name" value="METHYLTRANSFERASE"/>
    <property type="match status" value="1"/>
</dbReference>
<dbReference type="CDD" id="cd02440">
    <property type="entry name" value="AdoMet_MTases"/>
    <property type="match status" value="1"/>
</dbReference>
<dbReference type="SUPFAM" id="SSF53335">
    <property type="entry name" value="S-adenosyl-L-methionine-dependent methyltransferases"/>
    <property type="match status" value="1"/>
</dbReference>
<organism evidence="2">
    <name type="scientific">Streptomyces sp. SID14436</name>
    <dbReference type="NCBI Taxonomy" id="2706070"/>
    <lineage>
        <taxon>Bacteria</taxon>
        <taxon>Bacillati</taxon>
        <taxon>Actinomycetota</taxon>
        <taxon>Actinomycetes</taxon>
        <taxon>Kitasatosporales</taxon>
        <taxon>Streptomycetaceae</taxon>
        <taxon>Streptomyces</taxon>
    </lineage>
</organism>
<accession>A0A6G3R4I0</accession>
<sequence>MNQSVKFDKLAATYDAARGGEGRGHMTAATISPHLAPGSVLEVGVGTGVVAAGLAALGHTVRGVDVSQPMLDVAATRFDGELTVGDGMALPFDDASQDNVVYVHALHLMPDMTGALAEAARVLRPGGRVVVRHGDPVSEADDLVLILRQVQARQPERPDAPDAVREAVEAAGLRLCEQGMRPEYESGMNPETFIALITDRQVPFLQRLSPERAAQVVEPILAQLRALPDPQRVRRQAWSCWLTVAEKPA</sequence>
<proteinExistence type="predicted"/>
<dbReference type="AlphaFoldDB" id="A0A6G3R4I0"/>
<evidence type="ECO:0000313" key="2">
    <source>
        <dbReference type="EMBL" id="NEA90330.1"/>
    </source>
</evidence>
<dbReference type="GO" id="GO:0032259">
    <property type="term" value="P:methylation"/>
    <property type="evidence" value="ECO:0007669"/>
    <property type="project" value="UniProtKB-KW"/>
</dbReference>
<name>A0A6G3R4I0_9ACTN</name>
<dbReference type="EMBL" id="JAAGMD010000842">
    <property type="protein sequence ID" value="NEA90330.1"/>
    <property type="molecule type" value="Genomic_DNA"/>
</dbReference>
<dbReference type="GO" id="GO:0008757">
    <property type="term" value="F:S-adenosylmethionine-dependent methyltransferase activity"/>
    <property type="evidence" value="ECO:0007669"/>
    <property type="project" value="InterPro"/>
</dbReference>
<keyword evidence="2" id="KW-0489">Methyltransferase</keyword>
<gene>
    <name evidence="2" type="ORF">G3I53_30895</name>
</gene>
<dbReference type="InterPro" id="IPR013216">
    <property type="entry name" value="Methyltransf_11"/>
</dbReference>
<feature type="domain" description="Methyltransferase type 11" evidence="1">
    <location>
        <begin position="41"/>
        <end position="131"/>
    </location>
</feature>
<dbReference type="InterPro" id="IPR029063">
    <property type="entry name" value="SAM-dependent_MTases_sf"/>
</dbReference>
<dbReference type="Pfam" id="PF08241">
    <property type="entry name" value="Methyltransf_11"/>
    <property type="match status" value="1"/>
</dbReference>
<protein>
    <submittedName>
        <fullName evidence="2">Methyltransferase domain-containing protein</fullName>
    </submittedName>
</protein>